<feature type="compositionally biased region" description="Low complexity" evidence="1">
    <location>
        <begin position="38"/>
        <end position="55"/>
    </location>
</feature>
<gene>
    <name evidence="2" type="primary">PLESTB002773</name>
    <name evidence="2" type="ORF">PLESTB_001719800</name>
</gene>
<evidence type="ECO:0000313" key="2">
    <source>
        <dbReference type="EMBL" id="GLC61118.1"/>
    </source>
</evidence>
<comment type="caution">
    <text evidence="2">The sequence shown here is derived from an EMBL/GenBank/DDBJ whole genome shotgun (WGS) entry which is preliminary data.</text>
</comment>
<proteinExistence type="predicted"/>
<accession>A0A9W6BZH5</accession>
<name>A0A9W6BZH5_9CHLO</name>
<feature type="compositionally biased region" description="Low complexity" evidence="1">
    <location>
        <begin position="13"/>
        <end position="28"/>
    </location>
</feature>
<dbReference type="AlphaFoldDB" id="A0A9W6BZH5"/>
<feature type="compositionally biased region" description="Low complexity" evidence="1">
    <location>
        <begin position="65"/>
        <end position="82"/>
    </location>
</feature>
<reference evidence="2 3" key="1">
    <citation type="journal article" date="2023" name="Commun. Biol.">
        <title>Reorganization of the ancestral sex-determining regions during the evolution of trioecy in Pleodorina starrii.</title>
        <authorList>
            <person name="Takahashi K."/>
            <person name="Suzuki S."/>
            <person name="Kawai-Toyooka H."/>
            <person name="Yamamoto K."/>
            <person name="Hamaji T."/>
            <person name="Ootsuki R."/>
            <person name="Yamaguchi H."/>
            <person name="Kawachi M."/>
            <person name="Higashiyama T."/>
            <person name="Nozaki H."/>
        </authorList>
    </citation>
    <scope>NUCLEOTIDE SEQUENCE [LARGE SCALE GENOMIC DNA]</scope>
    <source>
        <strain evidence="2 3">NIES-4479</strain>
    </source>
</reference>
<feature type="region of interest" description="Disordered" evidence="1">
    <location>
        <begin position="1"/>
        <end position="153"/>
    </location>
</feature>
<feature type="compositionally biased region" description="Low complexity" evidence="1">
    <location>
        <begin position="92"/>
        <end position="109"/>
    </location>
</feature>
<evidence type="ECO:0000256" key="1">
    <source>
        <dbReference type="SAM" id="MobiDB-lite"/>
    </source>
</evidence>
<protein>
    <submittedName>
        <fullName evidence="2">Uncharacterized protein</fullName>
    </submittedName>
</protein>
<organism evidence="2 3">
    <name type="scientific">Pleodorina starrii</name>
    <dbReference type="NCBI Taxonomy" id="330485"/>
    <lineage>
        <taxon>Eukaryota</taxon>
        <taxon>Viridiplantae</taxon>
        <taxon>Chlorophyta</taxon>
        <taxon>core chlorophytes</taxon>
        <taxon>Chlorophyceae</taxon>
        <taxon>CS clade</taxon>
        <taxon>Chlamydomonadales</taxon>
        <taxon>Volvocaceae</taxon>
        <taxon>Pleodorina</taxon>
    </lineage>
</organism>
<dbReference type="Proteomes" id="UP001165080">
    <property type="component" value="Unassembled WGS sequence"/>
</dbReference>
<keyword evidence="3" id="KW-1185">Reference proteome</keyword>
<sequence length="252" mass="24788">MCPSSPGTGTGAAGAANSRDAAAAAGTAETPPGRLSTGAAGAANSRDAAAAAGTAETPPGRLSTGAAGAANSRDAAAAAGTAETPPGRLSTGAAGAANSRDAAAAAGTAETPPGRLSTGAAGAANSRDAAAAAGTEDSHAKKQSEQWVSGSPCKIVKRGHGAPTYHSSKPCTHSHANSTAAPAQCLRCGPASRPEDAVRVSKHYITSYKFKRYFLSKQYEPSGRQAGPGLDATLLYLKLDLYLSGISTLLEL</sequence>
<feature type="compositionally biased region" description="Low complexity" evidence="1">
    <location>
        <begin position="119"/>
        <end position="134"/>
    </location>
</feature>
<evidence type="ECO:0000313" key="3">
    <source>
        <dbReference type="Proteomes" id="UP001165080"/>
    </source>
</evidence>
<dbReference type="EMBL" id="BRXU01000042">
    <property type="protein sequence ID" value="GLC61118.1"/>
    <property type="molecule type" value="Genomic_DNA"/>
</dbReference>